<dbReference type="EMBL" id="CP109495">
    <property type="protein sequence ID" value="WUX55511.1"/>
    <property type="molecule type" value="Genomic_DNA"/>
</dbReference>
<accession>A0ABZ2AA21</accession>
<keyword evidence="3" id="KW-1185">Reference proteome</keyword>
<gene>
    <name evidence="2" type="ORF">OG442_30515</name>
</gene>
<dbReference type="Proteomes" id="UP001432209">
    <property type="component" value="Chromosome"/>
</dbReference>
<feature type="transmembrane region" description="Helical" evidence="1">
    <location>
        <begin position="158"/>
        <end position="177"/>
    </location>
</feature>
<keyword evidence="1" id="KW-1133">Transmembrane helix</keyword>
<name>A0ABZ2AA21_STRNV</name>
<feature type="transmembrane region" description="Helical" evidence="1">
    <location>
        <begin position="52"/>
        <end position="76"/>
    </location>
</feature>
<dbReference type="RefSeq" id="WP_329079406.1">
    <property type="nucleotide sequence ID" value="NZ_CP108849.2"/>
</dbReference>
<feature type="transmembrane region" description="Helical" evidence="1">
    <location>
        <begin position="189"/>
        <end position="209"/>
    </location>
</feature>
<reference evidence="2" key="1">
    <citation type="submission" date="2022-10" db="EMBL/GenBank/DDBJ databases">
        <title>The complete genomes of actinobacterial strains from the NBC collection.</title>
        <authorList>
            <person name="Joergensen T.S."/>
            <person name="Alvarez Arevalo M."/>
            <person name="Sterndorff E.B."/>
            <person name="Faurdal D."/>
            <person name="Vuksanovic O."/>
            <person name="Mourched A.-S."/>
            <person name="Charusanti P."/>
            <person name="Shaw S."/>
            <person name="Blin K."/>
            <person name="Weber T."/>
        </authorList>
    </citation>
    <scope>NUCLEOTIDE SEQUENCE</scope>
    <source>
        <strain evidence="2">NBC_01432</strain>
    </source>
</reference>
<evidence type="ECO:0000256" key="1">
    <source>
        <dbReference type="SAM" id="Phobius"/>
    </source>
</evidence>
<sequence>MFLPSRPDRVQDPVVKRIQVVRTVVGLVVVVWMLLSYGIAANADDVLDDRLGQAQMTFIMLAVSFPVVVIGFVAAARPPNRGMLLRRVGGPVGALIVVIACVTLPRMATGLVEGREIHADLAGVVTFVVYIWCLVWFLPFAMYGVVQSLVHVMRTADIHETVPPVMAILLVWELAVFDLARGAYEGVPMGVRLAFTLGAPLSVTAVALWEFRRLRTRHGITLRGVLLR</sequence>
<evidence type="ECO:0000313" key="3">
    <source>
        <dbReference type="Proteomes" id="UP001432209"/>
    </source>
</evidence>
<feature type="transmembrane region" description="Helical" evidence="1">
    <location>
        <begin position="88"/>
        <end position="109"/>
    </location>
</feature>
<feature type="transmembrane region" description="Helical" evidence="1">
    <location>
        <begin position="20"/>
        <end position="40"/>
    </location>
</feature>
<evidence type="ECO:0000313" key="2">
    <source>
        <dbReference type="EMBL" id="WUX55511.1"/>
    </source>
</evidence>
<organism evidence="2 3">
    <name type="scientific">Streptomyces niveus</name>
    <name type="common">Streptomyces spheroides</name>
    <dbReference type="NCBI Taxonomy" id="193462"/>
    <lineage>
        <taxon>Bacteria</taxon>
        <taxon>Bacillati</taxon>
        <taxon>Actinomycetota</taxon>
        <taxon>Actinomycetes</taxon>
        <taxon>Kitasatosporales</taxon>
        <taxon>Streptomycetaceae</taxon>
        <taxon>Streptomyces</taxon>
    </lineage>
</organism>
<proteinExistence type="predicted"/>
<evidence type="ECO:0008006" key="4">
    <source>
        <dbReference type="Google" id="ProtNLM"/>
    </source>
</evidence>
<keyword evidence="1" id="KW-0812">Transmembrane</keyword>
<protein>
    <recommendedName>
        <fullName evidence="4">Integral membrane protein</fullName>
    </recommendedName>
</protein>
<keyword evidence="1" id="KW-0472">Membrane</keyword>
<dbReference type="GeneID" id="91341386"/>
<feature type="transmembrane region" description="Helical" evidence="1">
    <location>
        <begin position="121"/>
        <end position="146"/>
    </location>
</feature>